<sequence length="280" mass="32765">MDKRKIIVREILHWRNSRLLPEQYCDFLLNLYEDHPDQRLHTAGSSTSSWFSIQSLMLWSWKRWLLGFVIFSLICFVVLHFKGFPLALQIFTGVAFITCCYGLGVKIRRKQPSTSLMMLGIGSMTMISVGMMLLQWHEVDNQFSVVMLIMACSLTWLLIGTFVQVPLLHFCGWIGFVLLYGAFLTRTMPDAAWYEVEIFWLPICFVMLWLSWYVHHKNKTGSSVLFLIGTLLWFVPELHEMFFYKEYLSMGFIQSALFVKIVLGAVLLFSLRKKWIAWVV</sequence>
<feature type="transmembrane region" description="Helical" evidence="1">
    <location>
        <begin position="116"/>
        <end position="136"/>
    </location>
</feature>
<evidence type="ECO:0000313" key="3">
    <source>
        <dbReference type="Proteomes" id="UP000190188"/>
    </source>
</evidence>
<feature type="transmembrane region" description="Helical" evidence="1">
    <location>
        <begin position="224"/>
        <end position="244"/>
    </location>
</feature>
<keyword evidence="1" id="KW-0472">Membrane</keyword>
<accession>A0A1T2XGF8</accession>
<dbReference type="AlphaFoldDB" id="A0A1T2XGF8"/>
<gene>
    <name evidence="2" type="ORF">BVG16_11110</name>
</gene>
<feature type="transmembrane region" description="Helical" evidence="1">
    <location>
        <begin position="142"/>
        <end position="160"/>
    </location>
</feature>
<dbReference type="EMBL" id="MSZX01000004">
    <property type="protein sequence ID" value="OPA78766.1"/>
    <property type="molecule type" value="Genomic_DNA"/>
</dbReference>
<feature type="transmembrane region" description="Helical" evidence="1">
    <location>
        <begin position="191"/>
        <end position="212"/>
    </location>
</feature>
<keyword evidence="3" id="KW-1185">Reference proteome</keyword>
<evidence type="ECO:0000313" key="2">
    <source>
        <dbReference type="EMBL" id="OPA78766.1"/>
    </source>
</evidence>
<reference evidence="2 3" key="1">
    <citation type="submission" date="2017-01" db="EMBL/GenBank/DDBJ databases">
        <title>Genome analysis of Paenibacillus selenitrireducens ES3-24.</title>
        <authorList>
            <person name="Xu D."/>
            <person name="Yao R."/>
            <person name="Zheng S."/>
        </authorList>
    </citation>
    <scope>NUCLEOTIDE SEQUENCE [LARGE SCALE GENOMIC DNA]</scope>
    <source>
        <strain evidence="2 3">ES3-24</strain>
    </source>
</reference>
<feature type="transmembrane region" description="Helical" evidence="1">
    <location>
        <begin position="64"/>
        <end position="81"/>
    </location>
</feature>
<evidence type="ECO:0000256" key="1">
    <source>
        <dbReference type="SAM" id="Phobius"/>
    </source>
</evidence>
<protein>
    <recommendedName>
        <fullName evidence="4">DUF2157 domain-containing protein</fullName>
    </recommendedName>
</protein>
<dbReference type="STRING" id="1324314.BVG16_11110"/>
<comment type="caution">
    <text evidence="2">The sequence shown here is derived from an EMBL/GenBank/DDBJ whole genome shotgun (WGS) entry which is preliminary data.</text>
</comment>
<keyword evidence="1" id="KW-1133">Transmembrane helix</keyword>
<keyword evidence="1" id="KW-0812">Transmembrane</keyword>
<organism evidence="2 3">
    <name type="scientific">Paenibacillus selenitireducens</name>
    <dbReference type="NCBI Taxonomy" id="1324314"/>
    <lineage>
        <taxon>Bacteria</taxon>
        <taxon>Bacillati</taxon>
        <taxon>Bacillota</taxon>
        <taxon>Bacilli</taxon>
        <taxon>Bacillales</taxon>
        <taxon>Paenibacillaceae</taxon>
        <taxon>Paenibacillus</taxon>
    </lineage>
</organism>
<proteinExistence type="predicted"/>
<feature type="transmembrane region" description="Helical" evidence="1">
    <location>
        <begin position="87"/>
        <end position="104"/>
    </location>
</feature>
<name>A0A1T2XGF8_9BACL</name>
<feature type="transmembrane region" description="Helical" evidence="1">
    <location>
        <begin position="250"/>
        <end position="271"/>
    </location>
</feature>
<evidence type="ECO:0008006" key="4">
    <source>
        <dbReference type="Google" id="ProtNLM"/>
    </source>
</evidence>
<dbReference type="Proteomes" id="UP000190188">
    <property type="component" value="Unassembled WGS sequence"/>
</dbReference>
<feature type="transmembrane region" description="Helical" evidence="1">
    <location>
        <begin position="167"/>
        <end position="185"/>
    </location>
</feature>